<dbReference type="PANTHER" id="PTHR43861:SF1">
    <property type="entry name" value="TRANS-ACONITATE 2-METHYLTRANSFERASE"/>
    <property type="match status" value="1"/>
</dbReference>
<dbReference type="Gene3D" id="3.40.50.150">
    <property type="entry name" value="Vaccinia Virus protein VP39"/>
    <property type="match status" value="1"/>
</dbReference>
<dbReference type="EMBL" id="CP031357">
    <property type="protein sequence ID" value="AXK42860.1"/>
    <property type="molecule type" value="Genomic_DNA"/>
</dbReference>
<organism evidence="4 5">
    <name type="scientific">Erythrobacter aureus</name>
    <dbReference type="NCBI Taxonomy" id="2182384"/>
    <lineage>
        <taxon>Bacteria</taxon>
        <taxon>Pseudomonadati</taxon>
        <taxon>Pseudomonadota</taxon>
        <taxon>Alphaproteobacteria</taxon>
        <taxon>Sphingomonadales</taxon>
        <taxon>Erythrobacteraceae</taxon>
        <taxon>Erythrobacter/Porphyrobacter group</taxon>
        <taxon>Erythrobacter</taxon>
    </lineage>
</organism>
<dbReference type="PANTHER" id="PTHR43861">
    <property type="entry name" value="TRANS-ACONITATE 2-METHYLTRANSFERASE-RELATED"/>
    <property type="match status" value="1"/>
</dbReference>
<dbReference type="OrthoDB" id="9777638at2"/>
<dbReference type="AlphaFoldDB" id="A0A345YG08"/>
<sequence>MTDQFEWTGQVGNAWAEEWQRTDRSFTPVTERLLEVARAHAFTRVMDIGCGAGELSVALAADTPSARVTGVDVSTDLLGVARVRASKLGNLRFALGDAAAWTAGEGERPDLLVSRHGVMFFDDPVAAFAHIAGQAMPGANLVFSCFRERGENGWVRELASALPPGDGPKPDPHAPGPFAFGDRERVEGILSEAGWQEIGFEPIDYSMVVGKGEDAVDEALSYFLRIGPAARAIASLDGSQRGEALARLRGVLEAHHRGDAVSLPAACWIVTARSPR</sequence>
<dbReference type="Pfam" id="PF13649">
    <property type="entry name" value="Methyltransf_25"/>
    <property type="match status" value="1"/>
</dbReference>
<dbReference type="CDD" id="cd02440">
    <property type="entry name" value="AdoMet_MTases"/>
    <property type="match status" value="1"/>
</dbReference>
<keyword evidence="1 4" id="KW-0489">Methyltransferase</keyword>
<evidence type="ECO:0000259" key="3">
    <source>
        <dbReference type="Pfam" id="PF13649"/>
    </source>
</evidence>
<dbReference type="GO" id="GO:0032259">
    <property type="term" value="P:methylation"/>
    <property type="evidence" value="ECO:0007669"/>
    <property type="project" value="UniProtKB-KW"/>
</dbReference>
<evidence type="ECO:0000256" key="1">
    <source>
        <dbReference type="ARBA" id="ARBA00022603"/>
    </source>
</evidence>
<dbReference type="Proteomes" id="UP000254508">
    <property type="component" value="Chromosome"/>
</dbReference>
<gene>
    <name evidence="4" type="ORF">DVR09_11445</name>
</gene>
<accession>A0A345YG08</accession>
<dbReference type="SUPFAM" id="SSF53335">
    <property type="entry name" value="S-adenosyl-L-methionine-dependent methyltransferases"/>
    <property type="match status" value="1"/>
</dbReference>
<dbReference type="RefSeq" id="WP_115417038.1">
    <property type="nucleotide sequence ID" value="NZ_CP031357.1"/>
</dbReference>
<feature type="domain" description="Methyltransferase" evidence="3">
    <location>
        <begin position="45"/>
        <end position="132"/>
    </location>
</feature>
<proteinExistence type="predicted"/>
<name>A0A345YG08_9SPHN</name>
<dbReference type="InterPro" id="IPR041698">
    <property type="entry name" value="Methyltransf_25"/>
</dbReference>
<evidence type="ECO:0000256" key="2">
    <source>
        <dbReference type="ARBA" id="ARBA00022679"/>
    </source>
</evidence>
<reference evidence="5" key="1">
    <citation type="submission" date="2018-07" db="EMBL/GenBank/DDBJ databases">
        <title>Genome sequence of Erythrobacter strain YH-07, an antagonistic bacterium isolated from Yellow Sea.</title>
        <authorList>
            <person name="Tang T."/>
            <person name="Liu Q."/>
            <person name="Sun X."/>
        </authorList>
    </citation>
    <scope>NUCLEOTIDE SEQUENCE [LARGE SCALE GENOMIC DNA]</scope>
    <source>
        <strain evidence="5">YH-07</strain>
    </source>
</reference>
<keyword evidence="5" id="KW-1185">Reference proteome</keyword>
<dbReference type="InterPro" id="IPR029063">
    <property type="entry name" value="SAM-dependent_MTases_sf"/>
</dbReference>
<dbReference type="GO" id="GO:0008168">
    <property type="term" value="F:methyltransferase activity"/>
    <property type="evidence" value="ECO:0007669"/>
    <property type="project" value="UniProtKB-KW"/>
</dbReference>
<evidence type="ECO:0000313" key="4">
    <source>
        <dbReference type="EMBL" id="AXK42860.1"/>
    </source>
</evidence>
<dbReference type="KEGG" id="err:DVR09_11445"/>
<evidence type="ECO:0000313" key="5">
    <source>
        <dbReference type="Proteomes" id="UP000254508"/>
    </source>
</evidence>
<protein>
    <submittedName>
        <fullName evidence="4">Class I SAM-dependent methyltransferase</fullName>
    </submittedName>
</protein>
<keyword evidence="2 4" id="KW-0808">Transferase</keyword>